<dbReference type="InterPro" id="IPR006089">
    <property type="entry name" value="Acyl-CoA_DH_CS"/>
</dbReference>
<evidence type="ECO:0000313" key="10">
    <source>
        <dbReference type="EMBL" id="GAA3532888.1"/>
    </source>
</evidence>
<feature type="domain" description="Acyl-CoA dehydrogenase/oxidase N-terminal" evidence="9">
    <location>
        <begin position="8"/>
        <end position="120"/>
    </location>
</feature>
<evidence type="ECO:0000256" key="1">
    <source>
        <dbReference type="ARBA" id="ARBA00001974"/>
    </source>
</evidence>
<dbReference type="Gene3D" id="2.40.110.10">
    <property type="entry name" value="Butyryl-CoA Dehydrogenase, subunit A, domain 2"/>
    <property type="match status" value="1"/>
</dbReference>
<dbReference type="PANTHER" id="PTHR48083:SF28">
    <property type="entry name" value="ACYL-COA DEHYDROGENASE FAMILY PROTEIN (AFU_ORTHOLOGUE AFUA_6G10880)-RELATED"/>
    <property type="match status" value="1"/>
</dbReference>
<feature type="domain" description="Acyl-CoA dehydrogenase/oxidase C-terminal" evidence="7">
    <location>
        <begin position="231"/>
        <end position="379"/>
    </location>
</feature>
<organism evidence="10 11">
    <name type="scientific">Amycolatopsis ultiminotia</name>
    <dbReference type="NCBI Taxonomy" id="543629"/>
    <lineage>
        <taxon>Bacteria</taxon>
        <taxon>Bacillati</taxon>
        <taxon>Actinomycetota</taxon>
        <taxon>Actinomycetes</taxon>
        <taxon>Pseudonocardiales</taxon>
        <taxon>Pseudonocardiaceae</taxon>
        <taxon>Amycolatopsis</taxon>
    </lineage>
</organism>
<dbReference type="InterPro" id="IPR013786">
    <property type="entry name" value="AcylCoA_DH/ox_N"/>
</dbReference>
<name>A0ABP6VG12_9PSEU</name>
<dbReference type="Pfam" id="PF02770">
    <property type="entry name" value="Acyl-CoA_dh_M"/>
    <property type="match status" value="1"/>
</dbReference>
<dbReference type="PROSITE" id="PS00073">
    <property type="entry name" value="ACYL_COA_DH_2"/>
    <property type="match status" value="1"/>
</dbReference>
<dbReference type="SUPFAM" id="SSF47203">
    <property type="entry name" value="Acyl-CoA dehydrogenase C-terminal domain-like"/>
    <property type="match status" value="1"/>
</dbReference>
<protein>
    <submittedName>
        <fullName evidence="10">Acyl-CoA dehydrogenase family protein</fullName>
    </submittedName>
</protein>
<feature type="domain" description="Acyl-CoA oxidase/dehydrogenase middle" evidence="8">
    <location>
        <begin position="126"/>
        <end position="219"/>
    </location>
</feature>
<accession>A0ABP6VG12</accession>
<dbReference type="Proteomes" id="UP001500689">
    <property type="component" value="Unassembled WGS sequence"/>
</dbReference>
<dbReference type="PROSITE" id="PS00072">
    <property type="entry name" value="ACYL_COA_DH_1"/>
    <property type="match status" value="1"/>
</dbReference>
<keyword evidence="5 6" id="KW-0560">Oxidoreductase</keyword>
<dbReference type="InterPro" id="IPR050741">
    <property type="entry name" value="Acyl-CoA_dehydrogenase"/>
</dbReference>
<comment type="similarity">
    <text evidence="2 6">Belongs to the acyl-CoA dehydrogenase family.</text>
</comment>
<dbReference type="InterPro" id="IPR036250">
    <property type="entry name" value="AcylCo_DH-like_C"/>
</dbReference>
<sequence length="383" mass="41280">MSPDPFSTPERRELRATVRRFVDKEVLPHLDDWERAGELPRELHRKAGDLGLLGVGFAEAVGGGDGNYLDALVVGEEMHYAGGSGGLFASLFTCGIAVPHIAEAGDPVQIERWVRPTLAGAKIGSLAVTEPDGGSDVAGIRTTAVREGDEYVVNGAKTYITSGCRADFVTTVVRTGAPGAHGISLLVVERGTPGFTVSRKLEKMGWAASDTAELSYVDVRVPVENLVGAENSGFAQVATQFVTERLSLAVQAYAHAQRALELTVDWCRMRETFGRPLISRQVVQHKLTEMARKVDVARTYTRQIAVRHVAGEEVIAEACFAKNTAVEAAEWVVNEAVQLHGGLGYLRESEVERHYRDVRILGIGGGTTEILTGLAAKRLGYTA</sequence>
<evidence type="ECO:0000256" key="6">
    <source>
        <dbReference type="RuleBase" id="RU362125"/>
    </source>
</evidence>
<evidence type="ECO:0000259" key="9">
    <source>
        <dbReference type="Pfam" id="PF02771"/>
    </source>
</evidence>
<comment type="caution">
    <text evidence="10">The sequence shown here is derived from an EMBL/GenBank/DDBJ whole genome shotgun (WGS) entry which is preliminary data.</text>
</comment>
<proteinExistence type="inferred from homology"/>
<evidence type="ECO:0000259" key="7">
    <source>
        <dbReference type="Pfam" id="PF00441"/>
    </source>
</evidence>
<gene>
    <name evidence="10" type="ORF">GCM10022222_15320</name>
</gene>
<comment type="cofactor">
    <cofactor evidence="1 6">
        <name>FAD</name>
        <dbReference type="ChEBI" id="CHEBI:57692"/>
    </cofactor>
</comment>
<reference evidence="11" key="1">
    <citation type="journal article" date="2019" name="Int. J. Syst. Evol. Microbiol.">
        <title>The Global Catalogue of Microorganisms (GCM) 10K type strain sequencing project: providing services to taxonomists for standard genome sequencing and annotation.</title>
        <authorList>
            <consortium name="The Broad Institute Genomics Platform"/>
            <consortium name="The Broad Institute Genome Sequencing Center for Infectious Disease"/>
            <person name="Wu L."/>
            <person name="Ma J."/>
        </authorList>
    </citation>
    <scope>NUCLEOTIDE SEQUENCE [LARGE SCALE GENOMIC DNA]</scope>
    <source>
        <strain evidence="11">JCM 16898</strain>
    </source>
</reference>
<evidence type="ECO:0000256" key="4">
    <source>
        <dbReference type="ARBA" id="ARBA00022827"/>
    </source>
</evidence>
<evidence type="ECO:0000256" key="5">
    <source>
        <dbReference type="ARBA" id="ARBA00023002"/>
    </source>
</evidence>
<dbReference type="PANTHER" id="PTHR48083">
    <property type="entry name" value="MEDIUM-CHAIN SPECIFIC ACYL-COA DEHYDROGENASE, MITOCHONDRIAL-RELATED"/>
    <property type="match status" value="1"/>
</dbReference>
<dbReference type="InterPro" id="IPR046373">
    <property type="entry name" value="Acyl-CoA_Oxase/DH_mid-dom_sf"/>
</dbReference>
<dbReference type="EMBL" id="BAAAZN010000002">
    <property type="protein sequence ID" value="GAA3532888.1"/>
    <property type="molecule type" value="Genomic_DNA"/>
</dbReference>
<keyword evidence="3 6" id="KW-0285">Flavoprotein</keyword>
<dbReference type="Gene3D" id="1.10.540.10">
    <property type="entry name" value="Acyl-CoA dehydrogenase/oxidase, N-terminal domain"/>
    <property type="match status" value="1"/>
</dbReference>
<evidence type="ECO:0000259" key="8">
    <source>
        <dbReference type="Pfam" id="PF02770"/>
    </source>
</evidence>
<dbReference type="Pfam" id="PF02771">
    <property type="entry name" value="Acyl-CoA_dh_N"/>
    <property type="match status" value="1"/>
</dbReference>
<dbReference type="InterPro" id="IPR006091">
    <property type="entry name" value="Acyl-CoA_Oxase/DH_mid-dom"/>
</dbReference>
<keyword evidence="4 6" id="KW-0274">FAD</keyword>
<dbReference type="InterPro" id="IPR009100">
    <property type="entry name" value="AcylCoA_DH/oxidase_NM_dom_sf"/>
</dbReference>
<dbReference type="Gene3D" id="1.20.140.10">
    <property type="entry name" value="Butyryl-CoA Dehydrogenase, subunit A, domain 3"/>
    <property type="match status" value="1"/>
</dbReference>
<evidence type="ECO:0000313" key="11">
    <source>
        <dbReference type="Proteomes" id="UP001500689"/>
    </source>
</evidence>
<dbReference type="InterPro" id="IPR037069">
    <property type="entry name" value="AcylCoA_DH/ox_N_sf"/>
</dbReference>
<dbReference type="Pfam" id="PF00441">
    <property type="entry name" value="Acyl-CoA_dh_1"/>
    <property type="match status" value="1"/>
</dbReference>
<evidence type="ECO:0000256" key="3">
    <source>
        <dbReference type="ARBA" id="ARBA00022630"/>
    </source>
</evidence>
<evidence type="ECO:0000256" key="2">
    <source>
        <dbReference type="ARBA" id="ARBA00009347"/>
    </source>
</evidence>
<dbReference type="InterPro" id="IPR009075">
    <property type="entry name" value="AcylCo_DH/oxidase_C"/>
</dbReference>
<keyword evidence="11" id="KW-1185">Reference proteome</keyword>
<dbReference type="SUPFAM" id="SSF56645">
    <property type="entry name" value="Acyl-CoA dehydrogenase NM domain-like"/>
    <property type="match status" value="1"/>
</dbReference>